<name>A0A0P9D7G7_9CHLR</name>
<organism evidence="2 3">
    <name type="scientific">Kouleothrix aurantiaca</name>
    <dbReference type="NCBI Taxonomy" id="186479"/>
    <lineage>
        <taxon>Bacteria</taxon>
        <taxon>Bacillati</taxon>
        <taxon>Chloroflexota</taxon>
        <taxon>Chloroflexia</taxon>
        <taxon>Chloroflexales</taxon>
        <taxon>Roseiflexineae</taxon>
        <taxon>Roseiflexaceae</taxon>
        <taxon>Kouleothrix</taxon>
    </lineage>
</organism>
<feature type="transmembrane region" description="Helical" evidence="1">
    <location>
        <begin position="124"/>
        <end position="148"/>
    </location>
</feature>
<feature type="transmembrane region" description="Helical" evidence="1">
    <location>
        <begin position="44"/>
        <end position="60"/>
    </location>
</feature>
<comment type="caution">
    <text evidence="2">The sequence shown here is derived from an EMBL/GenBank/DDBJ whole genome shotgun (WGS) entry which is preliminary data.</text>
</comment>
<gene>
    <name evidence="2" type="ORF">SE17_00625</name>
</gene>
<sequence length="155" mass="17627">MSALLGSIVMAIVYYNAEIMHDDYPAHIQEKALPMSDAAKKQRTVVTIPFITLLLGFPAYSNLKLKRQNHGQLSLKNAFINAYAVFAFSNLFDLLVLDYLIMLRMRPRFAMLPGTEASDYSNDYFFHFVGFLKGMGYGIIPSLIIAYLTSRNWRA</sequence>
<evidence type="ECO:0000313" key="3">
    <source>
        <dbReference type="Proteomes" id="UP000050509"/>
    </source>
</evidence>
<evidence type="ECO:0000256" key="1">
    <source>
        <dbReference type="SAM" id="Phobius"/>
    </source>
</evidence>
<protein>
    <submittedName>
        <fullName evidence="2">Uncharacterized protein</fullName>
    </submittedName>
</protein>
<keyword evidence="1" id="KW-1133">Transmembrane helix</keyword>
<keyword evidence="3" id="KW-1185">Reference proteome</keyword>
<reference evidence="2 3" key="1">
    <citation type="submission" date="2015-09" db="EMBL/GenBank/DDBJ databases">
        <title>Draft genome sequence of Kouleothrix aurantiaca JCM 19913.</title>
        <authorList>
            <person name="Hemp J."/>
        </authorList>
    </citation>
    <scope>NUCLEOTIDE SEQUENCE [LARGE SCALE GENOMIC DNA]</scope>
    <source>
        <strain evidence="2 3">COM-B</strain>
    </source>
</reference>
<dbReference type="Proteomes" id="UP000050509">
    <property type="component" value="Unassembled WGS sequence"/>
</dbReference>
<proteinExistence type="predicted"/>
<dbReference type="EMBL" id="LJCR01000005">
    <property type="protein sequence ID" value="KPV54950.1"/>
    <property type="molecule type" value="Genomic_DNA"/>
</dbReference>
<dbReference type="AlphaFoldDB" id="A0A0P9D7G7"/>
<keyword evidence="1" id="KW-0472">Membrane</keyword>
<keyword evidence="1" id="KW-0812">Transmembrane</keyword>
<evidence type="ECO:0000313" key="2">
    <source>
        <dbReference type="EMBL" id="KPV54950.1"/>
    </source>
</evidence>
<feature type="transmembrane region" description="Helical" evidence="1">
    <location>
        <begin position="80"/>
        <end position="103"/>
    </location>
</feature>
<accession>A0A0P9D7G7</accession>